<evidence type="ECO:0000313" key="1">
    <source>
        <dbReference type="EMBL" id="SVE42817.1"/>
    </source>
</evidence>
<dbReference type="PANTHER" id="PTHR22901">
    <property type="entry name" value="SIALATE O-ACETYLESTERASE"/>
    <property type="match status" value="1"/>
</dbReference>
<gene>
    <name evidence="1" type="ORF">METZ01_LOCUS495671</name>
</gene>
<dbReference type="GO" id="GO:0001681">
    <property type="term" value="F:sialate O-acetylesterase activity"/>
    <property type="evidence" value="ECO:0007669"/>
    <property type="project" value="InterPro"/>
</dbReference>
<name>A0A383DE90_9ZZZZ</name>
<dbReference type="PANTHER" id="PTHR22901:SF0">
    <property type="entry name" value="SIALATE O-ACETYLESTERASE"/>
    <property type="match status" value="1"/>
</dbReference>
<dbReference type="GO" id="GO:0005975">
    <property type="term" value="P:carbohydrate metabolic process"/>
    <property type="evidence" value="ECO:0007669"/>
    <property type="project" value="TreeGrafter"/>
</dbReference>
<proteinExistence type="predicted"/>
<feature type="non-terminal residue" evidence="1">
    <location>
        <position position="94"/>
    </location>
</feature>
<accession>A0A383DE90</accession>
<reference evidence="1" key="1">
    <citation type="submission" date="2018-05" db="EMBL/GenBank/DDBJ databases">
        <authorList>
            <person name="Lanie J.A."/>
            <person name="Ng W.-L."/>
            <person name="Kazmierczak K.M."/>
            <person name="Andrzejewski T.M."/>
            <person name="Davidsen T.M."/>
            <person name="Wayne K.J."/>
            <person name="Tettelin H."/>
            <person name="Glass J.I."/>
            <person name="Rusch D."/>
            <person name="Podicherti R."/>
            <person name="Tsui H.-C.T."/>
            <person name="Winkler M.E."/>
        </authorList>
    </citation>
    <scope>NUCLEOTIDE SEQUENCE</scope>
</reference>
<dbReference type="EMBL" id="UINC01216611">
    <property type="protein sequence ID" value="SVE42817.1"/>
    <property type="molecule type" value="Genomic_DNA"/>
</dbReference>
<organism evidence="1">
    <name type="scientific">marine metagenome</name>
    <dbReference type="NCBI Taxonomy" id="408172"/>
    <lineage>
        <taxon>unclassified sequences</taxon>
        <taxon>metagenomes</taxon>
        <taxon>ecological metagenomes</taxon>
    </lineage>
</organism>
<dbReference type="InterPro" id="IPR039329">
    <property type="entry name" value="SIAE"/>
</dbReference>
<dbReference type="AlphaFoldDB" id="A0A383DE90"/>
<sequence>MNIPKSLLCTLSLTVIPIALASQATAQDAEMLRFSRIISDNMVLQQQKSITLWGWAKPNAEVKVTMTQDTTIGKSAADKLGEPFGVGKDNDAYT</sequence>
<protein>
    <submittedName>
        <fullName evidence="1">Uncharacterized protein</fullName>
    </submittedName>
</protein>